<dbReference type="GO" id="GO:0140662">
    <property type="term" value="F:ATP-dependent protein folding chaperone"/>
    <property type="evidence" value="ECO:0007669"/>
    <property type="project" value="InterPro"/>
</dbReference>
<dbReference type="PANTHER" id="PTHR14187:SF5">
    <property type="entry name" value="HEAT SHOCK 70 KDA PROTEIN 12A"/>
    <property type="match status" value="1"/>
</dbReference>
<proteinExistence type="predicted"/>
<evidence type="ECO:0000256" key="3">
    <source>
        <dbReference type="SAM" id="MobiDB-lite"/>
    </source>
</evidence>
<dbReference type="Proteomes" id="UP001172673">
    <property type="component" value="Unassembled WGS sequence"/>
</dbReference>
<evidence type="ECO:0000256" key="1">
    <source>
        <dbReference type="ARBA" id="ARBA00022741"/>
    </source>
</evidence>
<gene>
    <name evidence="4" type="ORF">H2200_007265</name>
</gene>
<dbReference type="SUPFAM" id="SSF53067">
    <property type="entry name" value="Actin-like ATPase domain"/>
    <property type="match status" value="2"/>
</dbReference>
<feature type="compositionally biased region" description="Polar residues" evidence="3">
    <location>
        <begin position="51"/>
        <end position="74"/>
    </location>
</feature>
<dbReference type="AlphaFoldDB" id="A0AA39CHD0"/>
<dbReference type="Pfam" id="PF00012">
    <property type="entry name" value="HSP70"/>
    <property type="match status" value="1"/>
</dbReference>
<sequence>MPMRLFKRKSRSRLPNASSDNVSHLDRAPSYSTLPPLPDPTPTTEKYFAKSQLSTATTPTTEKYSASSQPSTAITRRPVPTPAPRSNKLRLIVGLDFGTTFSGGSFALLHPDDDPSEVRISVARDWKGLLPGDTTSNKVPTTLAYIDGPDKEPAWGFAIPPENDPDTIRWLKLLLEPDFSWSASSLAKELVDPTPTNRLLAKLGLSPLEAATTFLRLFWQHVEEQIISEYSKHTYEVAEKHVVLTVPAVWSDAAKRNTFQMAEGAGLGRKDLNLSTVAEPEAAAIAVLRHRTRAATLEEGDCFVVVDAGGGTVDLTSYKMQKKWPLTLTEATVGNGDVCGAVFLEANFRKLLRTYLGEQVYDNLDPECEARIIRDFEHGIRRLYDGEGTKEYTVIMPGVPEGTCSQIRSGLLRLSTAELQPVFMPVIQKIERLIRKQMSLLEAKDMWPKAIVLVGGLGTNKYLAKFLRELYYDIPEGEEQVPVEILQPEISWESVSTGAVRYELLRVQPSGPPVDRRIARYNIGLNTRQRWEDGRFQDAQKRFDAEHGYIAADCPIWFLRKGDQLITGRTEDIPVTQSFADADIEERLRVDPYHPSITSTLTFIMSRDDYASDFSWSPDTKFFAKVSCEWDLKRFPKYTAVSRTASTGSKTWGLKITFHLRQGIAGFDFDYSINGQFVGRVHSVDWRDLGDG</sequence>
<name>A0AA39CHD0_9EURO</name>
<keyword evidence="1" id="KW-0547">Nucleotide-binding</keyword>
<dbReference type="PANTHER" id="PTHR14187">
    <property type="entry name" value="ALPHA KINASE/ELONGATION FACTOR 2 KINASE"/>
    <property type="match status" value="1"/>
</dbReference>
<dbReference type="GO" id="GO:0005524">
    <property type="term" value="F:ATP binding"/>
    <property type="evidence" value="ECO:0007669"/>
    <property type="project" value="UniProtKB-KW"/>
</dbReference>
<dbReference type="Gene3D" id="3.30.420.40">
    <property type="match status" value="1"/>
</dbReference>
<comment type="caution">
    <text evidence="4">The sequence shown here is derived from an EMBL/GenBank/DDBJ whole genome shotgun (WGS) entry which is preliminary data.</text>
</comment>
<dbReference type="CDD" id="cd10170">
    <property type="entry name" value="ASKHA_NBD_HSP70"/>
    <property type="match status" value="1"/>
</dbReference>
<dbReference type="EMBL" id="JAPDRK010000010">
    <property type="protein sequence ID" value="KAJ9608277.1"/>
    <property type="molecule type" value="Genomic_DNA"/>
</dbReference>
<feature type="region of interest" description="Disordered" evidence="3">
    <location>
        <begin position="1"/>
        <end position="85"/>
    </location>
</feature>
<evidence type="ECO:0008006" key="6">
    <source>
        <dbReference type="Google" id="ProtNLM"/>
    </source>
</evidence>
<evidence type="ECO:0000313" key="5">
    <source>
        <dbReference type="Proteomes" id="UP001172673"/>
    </source>
</evidence>
<dbReference type="InterPro" id="IPR043129">
    <property type="entry name" value="ATPase_NBD"/>
</dbReference>
<accession>A0AA39CHD0</accession>
<evidence type="ECO:0000313" key="4">
    <source>
        <dbReference type="EMBL" id="KAJ9608277.1"/>
    </source>
</evidence>
<evidence type="ECO:0000256" key="2">
    <source>
        <dbReference type="ARBA" id="ARBA00022840"/>
    </source>
</evidence>
<protein>
    <recommendedName>
        <fullName evidence="6">Hsp70 family chaperone</fullName>
    </recommendedName>
</protein>
<dbReference type="InterPro" id="IPR013126">
    <property type="entry name" value="Hsp_70_fam"/>
</dbReference>
<organism evidence="4 5">
    <name type="scientific">Cladophialophora chaetospira</name>
    <dbReference type="NCBI Taxonomy" id="386627"/>
    <lineage>
        <taxon>Eukaryota</taxon>
        <taxon>Fungi</taxon>
        <taxon>Dikarya</taxon>
        <taxon>Ascomycota</taxon>
        <taxon>Pezizomycotina</taxon>
        <taxon>Eurotiomycetes</taxon>
        <taxon>Chaetothyriomycetidae</taxon>
        <taxon>Chaetothyriales</taxon>
        <taxon>Herpotrichiellaceae</taxon>
        <taxon>Cladophialophora</taxon>
    </lineage>
</organism>
<feature type="compositionally biased region" description="Polar residues" evidence="3">
    <location>
        <begin position="13"/>
        <end position="22"/>
    </location>
</feature>
<reference evidence="4" key="1">
    <citation type="submission" date="2022-10" db="EMBL/GenBank/DDBJ databases">
        <title>Culturing micro-colonial fungi from biological soil crusts in the Mojave desert and describing Neophaeococcomyces mojavensis, and introducing the new genera and species Taxawa tesnikishii.</title>
        <authorList>
            <person name="Kurbessoian T."/>
            <person name="Stajich J.E."/>
        </authorList>
    </citation>
    <scope>NUCLEOTIDE SEQUENCE</scope>
    <source>
        <strain evidence="4">TK_41</strain>
    </source>
</reference>
<keyword evidence="5" id="KW-1185">Reference proteome</keyword>
<keyword evidence="2" id="KW-0067">ATP-binding</keyword>
<feature type="compositionally biased region" description="Basic residues" evidence="3">
    <location>
        <begin position="1"/>
        <end position="12"/>
    </location>
</feature>